<reference evidence="3 4" key="1">
    <citation type="submission" date="2023-03" db="EMBL/GenBank/DDBJ databases">
        <title>YIM 152171 draft genome.</title>
        <authorList>
            <person name="Yang Z."/>
        </authorList>
    </citation>
    <scope>NUCLEOTIDE SEQUENCE [LARGE SCALE GENOMIC DNA]</scope>
    <source>
        <strain evidence="3 4">YIM 152171</strain>
    </source>
</reference>
<dbReference type="InterPro" id="IPR054236">
    <property type="entry name" value="DUF6963"/>
</dbReference>
<evidence type="ECO:0000259" key="1">
    <source>
        <dbReference type="Pfam" id="PF22288"/>
    </source>
</evidence>
<sequence length="312" mass="32317">MTMGIGARGPRAGAAICAALAAVERVASGEIGGFAVLAALAGGEEVVRLETQRMGLAGALANAYPETRRRFEAASVAALITSGPDRPVPLAQFLPGSSRALVTGHRLPNIAGADGRPMNQRLLERLDAGIEPAAALDELLRAEPESDAGFIVVTPARLVAGNTGRVRRRPDARLAQRASLLLDAEVAVLHNAIRPAECLAGLAAAVALEAMETAAEARPMLDLVAGTAIEAAAEDAVEIDAQRRIRRILSANPALPLAERWTGAAVYPGSLVLLDGKCIGRTIGEAWALVGGGRVRAVRDAGHGRISFELLP</sequence>
<dbReference type="RefSeq" id="WP_327787192.1">
    <property type="nucleotide sequence ID" value="NZ_JARGEQ010000001.1"/>
</dbReference>
<dbReference type="EMBL" id="JARGEQ010000001">
    <property type="protein sequence ID" value="MDF1584787.1"/>
    <property type="molecule type" value="Genomic_DNA"/>
</dbReference>
<feature type="domain" description="DUF6963" evidence="1">
    <location>
        <begin position="2"/>
        <end position="217"/>
    </location>
</feature>
<organism evidence="3 4">
    <name type="scientific">Marinimicrococcus flavescens</name>
    <dbReference type="NCBI Taxonomy" id="3031815"/>
    <lineage>
        <taxon>Bacteria</taxon>
        <taxon>Pseudomonadati</taxon>
        <taxon>Pseudomonadota</taxon>
        <taxon>Alphaproteobacteria</taxon>
        <taxon>Geminicoccales</taxon>
        <taxon>Geminicoccaceae</taxon>
        <taxon>Marinimicrococcus</taxon>
    </lineage>
</organism>
<dbReference type="InterPro" id="IPR055683">
    <property type="entry name" value="DUF7259"/>
</dbReference>
<name>A0AAP3XQG6_9PROT</name>
<evidence type="ECO:0000259" key="2">
    <source>
        <dbReference type="Pfam" id="PF23920"/>
    </source>
</evidence>
<protein>
    <submittedName>
        <fullName evidence="3">Uncharacterized protein</fullName>
    </submittedName>
</protein>
<gene>
    <name evidence="3" type="ORF">PZ740_00130</name>
</gene>
<dbReference type="AlphaFoldDB" id="A0AAP3XQG6"/>
<accession>A0AAP3XQG6</accession>
<keyword evidence="4" id="KW-1185">Reference proteome</keyword>
<dbReference type="Pfam" id="PF23920">
    <property type="entry name" value="DUF7259"/>
    <property type="match status" value="1"/>
</dbReference>
<dbReference type="Pfam" id="PF22288">
    <property type="entry name" value="DUF6963"/>
    <property type="match status" value="1"/>
</dbReference>
<proteinExistence type="predicted"/>
<dbReference type="Proteomes" id="UP001301140">
    <property type="component" value="Unassembled WGS sequence"/>
</dbReference>
<feature type="domain" description="DUF7259" evidence="2">
    <location>
        <begin position="226"/>
        <end position="301"/>
    </location>
</feature>
<comment type="caution">
    <text evidence="3">The sequence shown here is derived from an EMBL/GenBank/DDBJ whole genome shotgun (WGS) entry which is preliminary data.</text>
</comment>
<evidence type="ECO:0000313" key="4">
    <source>
        <dbReference type="Proteomes" id="UP001301140"/>
    </source>
</evidence>
<evidence type="ECO:0000313" key="3">
    <source>
        <dbReference type="EMBL" id="MDF1584787.1"/>
    </source>
</evidence>